<dbReference type="InterPro" id="IPR024320">
    <property type="entry name" value="LPG_synthase_C"/>
</dbReference>
<feature type="domain" description="Phosphatidylglycerol lysyltransferase C-terminal" evidence="1">
    <location>
        <begin position="35"/>
        <end position="290"/>
    </location>
</feature>
<gene>
    <name evidence="2" type="ORF">G5B42_01825</name>
</gene>
<dbReference type="PANTHER" id="PTHR41373">
    <property type="entry name" value="DUF2156 DOMAIN-CONTAINING PROTEIN"/>
    <property type="match status" value="1"/>
</dbReference>
<dbReference type="InterPro" id="IPR016181">
    <property type="entry name" value="Acyl_CoA_acyltransferase"/>
</dbReference>
<name>A0A8J6LHK9_9FIRM</name>
<keyword evidence="3" id="KW-1185">Reference proteome</keyword>
<dbReference type="Proteomes" id="UP000657177">
    <property type="component" value="Unassembled WGS sequence"/>
</dbReference>
<dbReference type="EMBL" id="JAAKDE010000003">
    <property type="protein sequence ID" value="MBA2132290.1"/>
    <property type="molecule type" value="Genomic_DNA"/>
</dbReference>
<dbReference type="PANTHER" id="PTHR41373:SF1">
    <property type="entry name" value="PHOSPHATIDYLGLYCEROL LYSYLTRANSFERASE C-TERMINAL DOMAIN-CONTAINING PROTEIN"/>
    <property type="match status" value="1"/>
</dbReference>
<dbReference type="InterPro" id="IPR016732">
    <property type="entry name" value="UCP018688"/>
</dbReference>
<comment type="caution">
    <text evidence="2">The sequence shown here is derived from an EMBL/GenBank/DDBJ whole genome shotgun (WGS) entry which is preliminary data.</text>
</comment>
<organism evidence="2 3">
    <name type="scientific">Capillibacterium thermochitinicola</name>
    <dbReference type="NCBI Taxonomy" id="2699427"/>
    <lineage>
        <taxon>Bacteria</taxon>
        <taxon>Bacillati</taxon>
        <taxon>Bacillota</taxon>
        <taxon>Capillibacterium</taxon>
    </lineage>
</organism>
<evidence type="ECO:0000313" key="2">
    <source>
        <dbReference type="EMBL" id="MBA2132290.1"/>
    </source>
</evidence>
<accession>A0A8J6LHK9</accession>
<proteinExistence type="predicted"/>
<protein>
    <submittedName>
        <fullName evidence="2">DUF2156 domain-containing protein</fullName>
    </submittedName>
</protein>
<dbReference type="PIRSF" id="PIRSF018688">
    <property type="entry name" value="UCP018688"/>
    <property type="match status" value="1"/>
</dbReference>
<sequence>MIINFHQITEDDIEQYSAFIKDFYIEVSDLAPPSLFLWRDSFQVQIDQTADYAVLLCTYHEATYCLAPLIKPGVDPAPILQRIHAYFHRQNQAAVFRAVPRELLSLFPTDRYRIIPDRTYWDYLYRTKDLIELRGRKYQQKRNHINRFQQFYPFTYHSLTPEHFPACLRLFEHWAAEKTGQPEVHEERLALKEAFKHFSLLNLKGGALEVYGEIQAFAIGSRLNKDTAIVHFEKANAEFSGIYAVINQQFIAREWADTKYINREDDMGLPGLRQAKERYHPFRMVEKFTVVEVGA</sequence>
<dbReference type="Pfam" id="PF09924">
    <property type="entry name" value="LPG_synthase_C"/>
    <property type="match status" value="1"/>
</dbReference>
<dbReference type="AlphaFoldDB" id="A0A8J6LHK9"/>
<evidence type="ECO:0000313" key="3">
    <source>
        <dbReference type="Proteomes" id="UP000657177"/>
    </source>
</evidence>
<reference evidence="2" key="1">
    <citation type="submission" date="2020-06" db="EMBL/GenBank/DDBJ databases">
        <title>Novel chitinolytic bacterium.</title>
        <authorList>
            <person name="Ungkulpasvich U."/>
            <person name="Kosugi A."/>
            <person name="Uke A."/>
        </authorList>
    </citation>
    <scope>NUCLEOTIDE SEQUENCE</scope>
    <source>
        <strain evidence="2">UUS1-1</strain>
    </source>
</reference>
<dbReference type="Gene3D" id="3.40.630.30">
    <property type="match status" value="1"/>
</dbReference>
<evidence type="ECO:0000259" key="1">
    <source>
        <dbReference type="Pfam" id="PF09924"/>
    </source>
</evidence>
<dbReference type="SUPFAM" id="SSF55729">
    <property type="entry name" value="Acyl-CoA N-acyltransferases (Nat)"/>
    <property type="match status" value="2"/>
</dbReference>